<evidence type="ECO:0000313" key="6">
    <source>
        <dbReference type="EMBL" id="MBM0108155.1"/>
    </source>
</evidence>
<accession>A0ABS1X4L2</accession>
<sequence length="335" mass="37583">MRRKAPPLEFIEAFVAAARTGSFRGAADKLALSPSAFSRRIRNLEDFLHAPLFDRSQASARLTPAGEQYLQAIEPAMDALFRATLDFRGEQTAGMLRIRAPHSFAISWLLQRTAKFMALNPDIEIEVTIGRGLDELRAGKVDAVIAVGPNEPHSFPQDRLIELEAAVVAAPTLLRGRTPPRHPRELAGHHVLCEEHAPNLWYTWLAAAGLDTTDSWSFTHHETLLMMYEAAAAGLGVTLGMPLFMEKYFQEGRLQACFALKQPIDYWYSLIYASEAISRRTDMRRFARWLHTEITHSQQHFADAVARAGSWEHADVPPVHQSVARVDQNPAQRRA</sequence>
<dbReference type="SUPFAM" id="SSF46785">
    <property type="entry name" value="Winged helix' DNA-binding domain"/>
    <property type="match status" value="1"/>
</dbReference>
<dbReference type="PANTHER" id="PTHR30537">
    <property type="entry name" value="HTH-TYPE TRANSCRIPTIONAL REGULATOR"/>
    <property type="match status" value="1"/>
</dbReference>
<dbReference type="InterPro" id="IPR000847">
    <property type="entry name" value="LysR_HTH_N"/>
</dbReference>
<keyword evidence="4" id="KW-0804">Transcription</keyword>
<keyword evidence="2" id="KW-0805">Transcription regulation</keyword>
<organism evidence="6 7">
    <name type="scientific">Steroidobacter gossypii</name>
    <dbReference type="NCBI Taxonomy" id="2805490"/>
    <lineage>
        <taxon>Bacteria</taxon>
        <taxon>Pseudomonadati</taxon>
        <taxon>Pseudomonadota</taxon>
        <taxon>Gammaproteobacteria</taxon>
        <taxon>Steroidobacterales</taxon>
        <taxon>Steroidobacteraceae</taxon>
        <taxon>Steroidobacter</taxon>
    </lineage>
</organism>
<dbReference type="SUPFAM" id="SSF53850">
    <property type="entry name" value="Periplasmic binding protein-like II"/>
    <property type="match status" value="1"/>
</dbReference>
<dbReference type="RefSeq" id="WP_203170262.1">
    <property type="nucleotide sequence ID" value="NZ_JAEVLS010000006.1"/>
</dbReference>
<evidence type="ECO:0000313" key="7">
    <source>
        <dbReference type="Proteomes" id="UP000661077"/>
    </source>
</evidence>
<dbReference type="Pfam" id="PF03466">
    <property type="entry name" value="LysR_substrate"/>
    <property type="match status" value="1"/>
</dbReference>
<dbReference type="InterPro" id="IPR036388">
    <property type="entry name" value="WH-like_DNA-bd_sf"/>
</dbReference>
<dbReference type="PANTHER" id="PTHR30537:SF79">
    <property type="entry name" value="TRANSCRIPTIONAL REGULATOR-RELATED"/>
    <property type="match status" value="1"/>
</dbReference>
<dbReference type="InterPro" id="IPR058163">
    <property type="entry name" value="LysR-type_TF_proteobact-type"/>
</dbReference>
<evidence type="ECO:0000256" key="4">
    <source>
        <dbReference type="ARBA" id="ARBA00023163"/>
    </source>
</evidence>
<dbReference type="PROSITE" id="PS50931">
    <property type="entry name" value="HTH_LYSR"/>
    <property type="match status" value="1"/>
</dbReference>
<reference evidence="6 7" key="1">
    <citation type="journal article" date="2021" name="Int. J. Syst. Evol. Microbiol.">
        <title>Steroidobacter gossypii sp. nov., isolated from soil of cotton cropping field.</title>
        <authorList>
            <person name="Huang R."/>
            <person name="Yang S."/>
            <person name="Zhen C."/>
            <person name="Liu W."/>
        </authorList>
    </citation>
    <scope>NUCLEOTIDE SEQUENCE [LARGE SCALE GENOMIC DNA]</scope>
    <source>
        <strain evidence="6 7">S1-65</strain>
    </source>
</reference>
<dbReference type="Gene3D" id="3.40.190.290">
    <property type="match status" value="1"/>
</dbReference>
<proteinExistence type="inferred from homology"/>
<keyword evidence="3" id="KW-0238">DNA-binding</keyword>
<dbReference type="Pfam" id="PF00126">
    <property type="entry name" value="HTH_1"/>
    <property type="match status" value="1"/>
</dbReference>
<dbReference type="Proteomes" id="UP000661077">
    <property type="component" value="Unassembled WGS sequence"/>
</dbReference>
<dbReference type="InterPro" id="IPR005119">
    <property type="entry name" value="LysR_subst-bd"/>
</dbReference>
<evidence type="ECO:0000256" key="2">
    <source>
        <dbReference type="ARBA" id="ARBA00023015"/>
    </source>
</evidence>
<evidence type="ECO:0000256" key="3">
    <source>
        <dbReference type="ARBA" id="ARBA00023125"/>
    </source>
</evidence>
<dbReference type="Gene3D" id="1.10.10.10">
    <property type="entry name" value="Winged helix-like DNA-binding domain superfamily/Winged helix DNA-binding domain"/>
    <property type="match status" value="1"/>
</dbReference>
<comment type="caution">
    <text evidence="6">The sequence shown here is derived from an EMBL/GenBank/DDBJ whole genome shotgun (WGS) entry which is preliminary data.</text>
</comment>
<comment type="similarity">
    <text evidence="1">Belongs to the LysR transcriptional regulatory family.</text>
</comment>
<dbReference type="EMBL" id="JAEVLS010000006">
    <property type="protein sequence ID" value="MBM0108155.1"/>
    <property type="molecule type" value="Genomic_DNA"/>
</dbReference>
<name>A0ABS1X4L2_9GAMM</name>
<keyword evidence="7" id="KW-1185">Reference proteome</keyword>
<protein>
    <submittedName>
        <fullName evidence="6">LysR family transcriptional regulator</fullName>
    </submittedName>
</protein>
<evidence type="ECO:0000256" key="1">
    <source>
        <dbReference type="ARBA" id="ARBA00009437"/>
    </source>
</evidence>
<feature type="domain" description="HTH lysR-type" evidence="5">
    <location>
        <begin position="6"/>
        <end position="63"/>
    </location>
</feature>
<dbReference type="InterPro" id="IPR036390">
    <property type="entry name" value="WH_DNA-bd_sf"/>
</dbReference>
<evidence type="ECO:0000259" key="5">
    <source>
        <dbReference type="PROSITE" id="PS50931"/>
    </source>
</evidence>
<gene>
    <name evidence="6" type="ORF">JM946_25770</name>
</gene>